<protein>
    <submittedName>
        <fullName evidence="1">Uncharacterized protein</fullName>
    </submittedName>
</protein>
<evidence type="ECO:0000313" key="1">
    <source>
        <dbReference type="EMBL" id="KAK6745843.1"/>
    </source>
</evidence>
<gene>
    <name evidence="1" type="primary">Necator_chrIII.g12909</name>
    <name evidence="1" type="ORF">RB195_012142</name>
</gene>
<dbReference type="EMBL" id="JAVFWL010000003">
    <property type="protein sequence ID" value="KAK6745843.1"/>
    <property type="molecule type" value="Genomic_DNA"/>
</dbReference>
<dbReference type="Proteomes" id="UP001303046">
    <property type="component" value="Unassembled WGS sequence"/>
</dbReference>
<proteinExistence type="predicted"/>
<organism evidence="1 2">
    <name type="scientific">Necator americanus</name>
    <name type="common">Human hookworm</name>
    <dbReference type="NCBI Taxonomy" id="51031"/>
    <lineage>
        <taxon>Eukaryota</taxon>
        <taxon>Metazoa</taxon>
        <taxon>Ecdysozoa</taxon>
        <taxon>Nematoda</taxon>
        <taxon>Chromadorea</taxon>
        <taxon>Rhabditida</taxon>
        <taxon>Rhabditina</taxon>
        <taxon>Rhabditomorpha</taxon>
        <taxon>Strongyloidea</taxon>
        <taxon>Ancylostomatidae</taxon>
        <taxon>Bunostominae</taxon>
        <taxon>Necator</taxon>
    </lineage>
</organism>
<reference evidence="1 2" key="1">
    <citation type="submission" date="2023-08" db="EMBL/GenBank/DDBJ databases">
        <title>A Necator americanus chromosomal reference genome.</title>
        <authorList>
            <person name="Ilik V."/>
            <person name="Petrzelkova K.J."/>
            <person name="Pardy F."/>
            <person name="Fuh T."/>
            <person name="Niatou-Singa F.S."/>
            <person name="Gouil Q."/>
            <person name="Baker L."/>
            <person name="Ritchie M.E."/>
            <person name="Jex A.R."/>
            <person name="Gazzola D."/>
            <person name="Li H."/>
            <person name="Toshio Fujiwara R."/>
            <person name="Zhan B."/>
            <person name="Aroian R.V."/>
            <person name="Pafco B."/>
            <person name="Schwarz E.M."/>
        </authorList>
    </citation>
    <scope>NUCLEOTIDE SEQUENCE [LARGE SCALE GENOMIC DNA]</scope>
    <source>
        <strain evidence="1 2">Aroian</strain>
        <tissue evidence="1">Whole animal</tissue>
    </source>
</reference>
<comment type="caution">
    <text evidence="1">The sequence shown here is derived from an EMBL/GenBank/DDBJ whole genome shotgun (WGS) entry which is preliminary data.</text>
</comment>
<evidence type="ECO:0000313" key="2">
    <source>
        <dbReference type="Proteomes" id="UP001303046"/>
    </source>
</evidence>
<sequence length="99" mass="10903">MEVVVDDEVGSADGSDVGVEVNLKSSTDIQDGNRNLLQSIEMKMAPIRENVIKMMRTPTESARVRVKRVPAEFPACPGHASSRQLAMVRVLKRFTFVGT</sequence>
<keyword evidence="2" id="KW-1185">Reference proteome</keyword>
<accession>A0ABR1D5N9</accession>
<name>A0ABR1D5N9_NECAM</name>